<dbReference type="AlphaFoldDB" id="W9HZW5"/>
<evidence type="ECO:0000313" key="2">
    <source>
        <dbReference type="Proteomes" id="UP000030753"/>
    </source>
</evidence>
<name>W9HZW5_FUSOX</name>
<dbReference type="HOGENOM" id="CLU_2306221_0_0_1"/>
<reference evidence="1" key="2">
    <citation type="submission" date="2012-06" db="EMBL/GenBank/DDBJ databases">
        <title>Annotation of the Genome Sequence of Fusarium oxysporum NRRL32931.</title>
        <authorList>
            <consortium name="The Broad Institute Genomics Platform"/>
            <person name="Ma L.-J."/>
            <person name="Corby-Kistler H."/>
            <person name="Broz K."/>
            <person name="Gale L.R."/>
            <person name="Jonkers W."/>
            <person name="O'Donnell K."/>
            <person name="Ploetz R."/>
            <person name="Steinberg C."/>
            <person name="Schwartz D.C."/>
            <person name="VanEtten H."/>
            <person name="Zhou S."/>
            <person name="Young S.K."/>
            <person name="Zeng Q."/>
            <person name="Gargeya S."/>
            <person name="Fitzgerald M."/>
            <person name="Abouelleil A."/>
            <person name="Alvarado L."/>
            <person name="Chapman S.B."/>
            <person name="Gainer-Dewar J."/>
            <person name="Goldberg J."/>
            <person name="Griggs A."/>
            <person name="Gujja S."/>
            <person name="Hansen M."/>
            <person name="Howarth C."/>
            <person name="Imamovic A."/>
            <person name="Ireland A."/>
            <person name="Larimer J."/>
            <person name="McCowan C."/>
            <person name="Murphy C."/>
            <person name="Pearson M."/>
            <person name="Poon T.W."/>
            <person name="Priest M."/>
            <person name="Roberts A."/>
            <person name="Saif S."/>
            <person name="Shea T."/>
            <person name="Sykes S."/>
            <person name="Wortman J."/>
            <person name="Nusbaum C."/>
            <person name="Birren B."/>
        </authorList>
    </citation>
    <scope>NUCLEOTIDE SEQUENCE</scope>
    <source>
        <strain evidence="1">NRRL 32931</strain>
    </source>
</reference>
<dbReference type="EMBL" id="JH717844">
    <property type="protein sequence ID" value="EWY87886.1"/>
    <property type="molecule type" value="Genomic_DNA"/>
</dbReference>
<dbReference type="EMBL" id="JH717844">
    <property type="protein sequence ID" value="EWY87887.1"/>
    <property type="molecule type" value="Genomic_DNA"/>
</dbReference>
<dbReference type="Proteomes" id="UP000030753">
    <property type="component" value="Unassembled WGS sequence"/>
</dbReference>
<reference evidence="1 2" key="1">
    <citation type="submission" date="2011-06" db="EMBL/GenBank/DDBJ databases">
        <title>The Genome Sequence of Fusarium oxysporum FOSC 3-a.</title>
        <authorList>
            <consortium name="The Broad Institute Genome Sequencing Platform"/>
            <person name="Ma L.-J."/>
            <person name="Gale L.R."/>
            <person name="Schwartz D.C."/>
            <person name="Zhou S."/>
            <person name="Corby-Kistler H."/>
            <person name="Young S.K."/>
            <person name="Zeng Q."/>
            <person name="Gargeya S."/>
            <person name="Fitzgerald M."/>
            <person name="Haas B."/>
            <person name="Abouelleil A."/>
            <person name="Alvarado L."/>
            <person name="Arachchi H.M."/>
            <person name="Berlin A."/>
            <person name="Brown A."/>
            <person name="Chapman S.B."/>
            <person name="Chen Z."/>
            <person name="Dunbar C."/>
            <person name="Freedman E."/>
            <person name="Gearin G."/>
            <person name="Gellesch M."/>
            <person name="Goldberg J."/>
            <person name="Griggs A."/>
            <person name="Gujja S."/>
            <person name="Heiman D."/>
            <person name="Howarth C."/>
            <person name="Larson L."/>
            <person name="Lui A."/>
            <person name="MacDonald P.J.P."/>
            <person name="Mehta T."/>
            <person name="Montmayeur A."/>
            <person name="Murphy C."/>
            <person name="Neiman D."/>
            <person name="Pearson M."/>
            <person name="Priest M."/>
            <person name="Roberts A."/>
            <person name="Saif S."/>
            <person name="Shea T."/>
            <person name="Shenoy N."/>
            <person name="Sisk P."/>
            <person name="Stolte C."/>
            <person name="Sykes S."/>
            <person name="Wortman J."/>
            <person name="Nusbaum C."/>
            <person name="Birren B."/>
        </authorList>
    </citation>
    <scope>NUCLEOTIDE SEQUENCE [LARGE SCALE GENOMIC DNA]</scope>
    <source>
        <strain evidence="2">FOSC 3-a</strain>
        <strain evidence="1">NRRL 32931</strain>
    </source>
</reference>
<proteinExistence type="predicted"/>
<gene>
    <name evidence="1" type="ORF">FOYG_09264</name>
</gene>
<protein>
    <submittedName>
        <fullName evidence="1">Uncharacterized protein</fullName>
    </submittedName>
</protein>
<evidence type="ECO:0000313" key="1">
    <source>
        <dbReference type="EMBL" id="EWY87887.1"/>
    </source>
</evidence>
<organism evidence="1 2">
    <name type="scientific">Fusarium oxysporum NRRL 32931</name>
    <dbReference type="NCBI Taxonomy" id="660029"/>
    <lineage>
        <taxon>Eukaryota</taxon>
        <taxon>Fungi</taxon>
        <taxon>Dikarya</taxon>
        <taxon>Ascomycota</taxon>
        <taxon>Pezizomycotina</taxon>
        <taxon>Sordariomycetes</taxon>
        <taxon>Hypocreomycetidae</taxon>
        <taxon>Hypocreales</taxon>
        <taxon>Nectriaceae</taxon>
        <taxon>Fusarium</taxon>
        <taxon>Fusarium oxysporum species complex</taxon>
    </lineage>
</organism>
<accession>W9HZW5</accession>
<sequence length="100" mass="11542">MWEGTHPACEKCRKMDEEGASRTLPDFWYERSWTRHRIKKRKMQKKVNAKTKSGTETSGLTRLYVGLNGLKAIEDALIVVVVGREMQAINHIIHPLSYSQ</sequence>